<organism evidence="8">
    <name type="scientific">marine sediment metagenome</name>
    <dbReference type="NCBI Taxonomy" id="412755"/>
    <lineage>
        <taxon>unclassified sequences</taxon>
        <taxon>metagenomes</taxon>
        <taxon>ecological metagenomes</taxon>
    </lineage>
</organism>
<feature type="transmembrane region" description="Helical" evidence="7">
    <location>
        <begin position="102"/>
        <end position="124"/>
    </location>
</feature>
<comment type="caution">
    <text evidence="8">The sequence shown here is derived from an EMBL/GenBank/DDBJ whole genome shotgun (WGS) entry which is preliminary data.</text>
</comment>
<feature type="non-terminal residue" evidence="8">
    <location>
        <position position="1"/>
    </location>
</feature>
<feature type="transmembrane region" description="Helical" evidence="7">
    <location>
        <begin position="5"/>
        <end position="21"/>
    </location>
</feature>
<keyword evidence="4 7" id="KW-0812">Transmembrane</keyword>
<protein>
    <recommendedName>
        <fullName evidence="9">Permease</fullName>
    </recommendedName>
</protein>
<dbReference type="EMBL" id="BARV01019702">
    <property type="protein sequence ID" value="GAI19438.1"/>
    <property type="molecule type" value="Genomic_DNA"/>
</dbReference>
<dbReference type="PANTHER" id="PTHR43299:SF1">
    <property type="entry name" value="UPF0718 PROTEIN YRAQ"/>
    <property type="match status" value="1"/>
</dbReference>
<evidence type="ECO:0000256" key="6">
    <source>
        <dbReference type="ARBA" id="ARBA00023136"/>
    </source>
</evidence>
<keyword evidence="3" id="KW-1003">Cell membrane</keyword>
<evidence type="ECO:0000256" key="4">
    <source>
        <dbReference type="ARBA" id="ARBA00022692"/>
    </source>
</evidence>
<proteinExistence type="inferred from homology"/>
<dbReference type="GO" id="GO:0005886">
    <property type="term" value="C:plasma membrane"/>
    <property type="evidence" value="ECO:0007669"/>
    <property type="project" value="UniProtKB-SubCell"/>
</dbReference>
<evidence type="ECO:0000313" key="8">
    <source>
        <dbReference type="EMBL" id="GAI19438.1"/>
    </source>
</evidence>
<evidence type="ECO:0000256" key="1">
    <source>
        <dbReference type="ARBA" id="ARBA00004651"/>
    </source>
</evidence>
<keyword evidence="6 7" id="KW-0472">Membrane</keyword>
<comment type="subcellular location">
    <subcellularLocation>
        <location evidence="1">Cell membrane</location>
        <topology evidence="1">Multi-pass membrane protein</topology>
    </subcellularLocation>
</comment>
<feature type="transmembrane region" description="Helical" evidence="7">
    <location>
        <begin position="136"/>
        <end position="155"/>
    </location>
</feature>
<name>X1LK20_9ZZZZ</name>
<evidence type="ECO:0008006" key="9">
    <source>
        <dbReference type="Google" id="ProtNLM"/>
    </source>
</evidence>
<reference evidence="8" key="1">
    <citation type="journal article" date="2014" name="Front. Microbiol.">
        <title>High frequency of phylogenetically diverse reductive dehalogenase-homologous genes in deep subseafloor sedimentary metagenomes.</title>
        <authorList>
            <person name="Kawai M."/>
            <person name="Futagami T."/>
            <person name="Toyoda A."/>
            <person name="Takaki Y."/>
            <person name="Nishi S."/>
            <person name="Hori S."/>
            <person name="Arai W."/>
            <person name="Tsubouchi T."/>
            <person name="Morono Y."/>
            <person name="Uchiyama I."/>
            <person name="Ito T."/>
            <person name="Fujiyama A."/>
            <person name="Inagaki F."/>
            <person name="Takami H."/>
        </authorList>
    </citation>
    <scope>NUCLEOTIDE SEQUENCE</scope>
    <source>
        <strain evidence="8">Expedition CK06-06</strain>
    </source>
</reference>
<gene>
    <name evidence="8" type="ORF">S06H3_33055</name>
</gene>
<dbReference type="Pfam" id="PF03773">
    <property type="entry name" value="ArsP_1"/>
    <property type="match status" value="1"/>
</dbReference>
<feature type="transmembrane region" description="Helical" evidence="7">
    <location>
        <begin position="161"/>
        <end position="182"/>
    </location>
</feature>
<evidence type="ECO:0000256" key="7">
    <source>
        <dbReference type="SAM" id="Phobius"/>
    </source>
</evidence>
<keyword evidence="5 7" id="KW-1133">Transmembrane helix</keyword>
<feature type="transmembrane region" description="Helical" evidence="7">
    <location>
        <begin position="60"/>
        <end position="82"/>
    </location>
</feature>
<dbReference type="AlphaFoldDB" id="X1LK20"/>
<dbReference type="PANTHER" id="PTHR43299">
    <property type="entry name" value="UPF0718 PROTEIN YRAQ"/>
    <property type="match status" value="1"/>
</dbReference>
<sequence length="183" mass="20168">YRKPVYISVIFFLSLLAILVFGAARMWIYAGVALVVLIVIVAISYRKPELKDWMKETGKLAWQIFPILLAGVFIAGIIKYFLPQSVVETWVGGNSIRSNFLASIFGALMYFSTLTEVPIIKALMELGMGKGPALTLLLAGPSLSLPNMIVIGRVMGARKTLTYVALVIIMAIFTGMVFGYFFT</sequence>
<accession>X1LK20</accession>
<evidence type="ECO:0000256" key="2">
    <source>
        <dbReference type="ARBA" id="ARBA00006386"/>
    </source>
</evidence>
<comment type="similarity">
    <text evidence="2">Belongs to the UPF0718 family.</text>
</comment>
<feature type="transmembrane region" description="Helical" evidence="7">
    <location>
        <begin position="27"/>
        <end position="45"/>
    </location>
</feature>
<evidence type="ECO:0000256" key="5">
    <source>
        <dbReference type="ARBA" id="ARBA00022989"/>
    </source>
</evidence>
<dbReference type="InterPro" id="IPR005524">
    <property type="entry name" value="DUF318"/>
</dbReference>
<evidence type="ECO:0000256" key="3">
    <source>
        <dbReference type="ARBA" id="ARBA00022475"/>
    </source>
</evidence>